<feature type="transmembrane region" description="Helical" evidence="6">
    <location>
        <begin position="61"/>
        <end position="84"/>
    </location>
</feature>
<feature type="non-terminal residue" evidence="8">
    <location>
        <position position="1"/>
    </location>
</feature>
<keyword evidence="4 6" id="KW-1133">Transmembrane helix</keyword>
<protein>
    <recommendedName>
        <fullName evidence="7">SSD domain-containing protein</fullName>
    </recommendedName>
</protein>
<comment type="subcellular location">
    <subcellularLocation>
        <location evidence="1">Cell membrane</location>
        <topology evidence="1">Multi-pass membrane protein</topology>
    </subcellularLocation>
</comment>
<dbReference type="AlphaFoldDB" id="X0Y869"/>
<dbReference type="SUPFAM" id="SSF82866">
    <property type="entry name" value="Multidrug efflux transporter AcrB transmembrane domain"/>
    <property type="match status" value="1"/>
</dbReference>
<gene>
    <name evidence="8" type="ORF">S01H1_68561</name>
</gene>
<evidence type="ECO:0000256" key="6">
    <source>
        <dbReference type="SAM" id="Phobius"/>
    </source>
</evidence>
<name>X0Y869_9ZZZZ</name>
<dbReference type="Gene3D" id="1.20.1640.10">
    <property type="entry name" value="Multidrug efflux transporter AcrB transmembrane domain"/>
    <property type="match status" value="1"/>
</dbReference>
<keyword evidence="2" id="KW-1003">Cell membrane</keyword>
<keyword evidence="3 6" id="KW-0812">Transmembrane</keyword>
<feature type="transmembrane region" description="Helical" evidence="6">
    <location>
        <begin position="105"/>
        <end position="125"/>
    </location>
</feature>
<evidence type="ECO:0000259" key="7">
    <source>
        <dbReference type="PROSITE" id="PS50156"/>
    </source>
</evidence>
<accession>X0Y869</accession>
<evidence type="ECO:0000256" key="1">
    <source>
        <dbReference type="ARBA" id="ARBA00004651"/>
    </source>
</evidence>
<dbReference type="EMBL" id="BARS01045471">
    <property type="protein sequence ID" value="GAG33096.1"/>
    <property type="molecule type" value="Genomic_DNA"/>
</dbReference>
<proteinExistence type="predicted"/>
<dbReference type="PROSITE" id="PS50156">
    <property type="entry name" value="SSD"/>
    <property type="match status" value="1"/>
</dbReference>
<dbReference type="Pfam" id="PF03176">
    <property type="entry name" value="MMPL"/>
    <property type="match status" value="1"/>
</dbReference>
<dbReference type="PANTHER" id="PTHR33406:SF13">
    <property type="entry name" value="MEMBRANE PROTEIN YDFJ"/>
    <property type="match status" value="1"/>
</dbReference>
<keyword evidence="5 6" id="KW-0472">Membrane</keyword>
<feature type="transmembrane region" description="Helical" evidence="6">
    <location>
        <begin position="131"/>
        <end position="153"/>
    </location>
</feature>
<evidence type="ECO:0000256" key="3">
    <source>
        <dbReference type="ARBA" id="ARBA00022692"/>
    </source>
</evidence>
<dbReference type="InterPro" id="IPR004869">
    <property type="entry name" value="MMPL_dom"/>
</dbReference>
<evidence type="ECO:0000313" key="8">
    <source>
        <dbReference type="EMBL" id="GAG33096.1"/>
    </source>
</evidence>
<sequence length="187" mass="20649">FAATYISLFWLFKSVLLPLKAIILNAAGVAATFGVIVFIFQQGHLSGPLDFTAWGVIESSLPIIIFCIVFGLSMDYEVFLLARIKESWDKTHDNTTSVALGLARTGRVITSAALIMVVVFGSFLFTDLIYIKVLGLGLALAIFIDAAIIRVFMAPALMRVMGKWNWWAPAFLERLWTPRGRDSDKGA</sequence>
<dbReference type="InterPro" id="IPR050545">
    <property type="entry name" value="Mycobact_MmpL"/>
</dbReference>
<evidence type="ECO:0000256" key="2">
    <source>
        <dbReference type="ARBA" id="ARBA00022475"/>
    </source>
</evidence>
<feature type="domain" description="SSD" evidence="7">
    <location>
        <begin position="1"/>
        <end position="159"/>
    </location>
</feature>
<dbReference type="GO" id="GO:0005886">
    <property type="term" value="C:plasma membrane"/>
    <property type="evidence" value="ECO:0007669"/>
    <property type="project" value="UniProtKB-SubCell"/>
</dbReference>
<dbReference type="PANTHER" id="PTHR33406">
    <property type="entry name" value="MEMBRANE PROTEIN MJ1562-RELATED"/>
    <property type="match status" value="1"/>
</dbReference>
<evidence type="ECO:0000256" key="4">
    <source>
        <dbReference type="ARBA" id="ARBA00022989"/>
    </source>
</evidence>
<dbReference type="InterPro" id="IPR000731">
    <property type="entry name" value="SSD"/>
</dbReference>
<reference evidence="8" key="1">
    <citation type="journal article" date="2014" name="Front. Microbiol.">
        <title>High frequency of phylogenetically diverse reductive dehalogenase-homologous genes in deep subseafloor sedimentary metagenomes.</title>
        <authorList>
            <person name="Kawai M."/>
            <person name="Futagami T."/>
            <person name="Toyoda A."/>
            <person name="Takaki Y."/>
            <person name="Nishi S."/>
            <person name="Hori S."/>
            <person name="Arai W."/>
            <person name="Tsubouchi T."/>
            <person name="Morono Y."/>
            <person name="Uchiyama I."/>
            <person name="Ito T."/>
            <person name="Fujiyama A."/>
            <person name="Inagaki F."/>
            <person name="Takami H."/>
        </authorList>
    </citation>
    <scope>NUCLEOTIDE SEQUENCE</scope>
    <source>
        <strain evidence="8">Expedition CK06-06</strain>
    </source>
</reference>
<feature type="transmembrane region" description="Helical" evidence="6">
    <location>
        <begin position="21"/>
        <end position="41"/>
    </location>
</feature>
<evidence type="ECO:0000256" key="5">
    <source>
        <dbReference type="ARBA" id="ARBA00023136"/>
    </source>
</evidence>
<comment type="caution">
    <text evidence="8">The sequence shown here is derived from an EMBL/GenBank/DDBJ whole genome shotgun (WGS) entry which is preliminary data.</text>
</comment>
<organism evidence="8">
    <name type="scientific">marine sediment metagenome</name>
    <dbReference type="NCBI Taxonomy" id="412755"/>
    <lineage>
        <taxon>unclassified sequences</taxon>
        <taxon>metagenomes</taxon>
        <taxon>ecological metagenomes</taxon>
    </lineage>
</organism>